<evidence type="ECO:0000256" key="1">
    <source>
        <dbReference type="ARBA" id="ARBA00038308"/>
    </source>
</evidence>
<dbReference type="EMBL" id="CZRL01000100">
    <property type="protein sequence ID" value="CUS54069.1"/>
    <property type="molecule type" value="Genomic_DNA"/>
</dbReference>
<organism evidence="2">
    <name type="scientific">hydrothermal vent metagenome</name>
    <dbReference type="NCBI Taxonomy" id="652676"/>
    <lineage>
        <taxon>unclassified sequences</taxon>
        <taxon>metagenomes</taxon>
        <taxon>ecological metagenomes</taxon>
    </lineage>
</organism>
<dbReference type="PANTHER" id="PTHR37528:SF1">
    <property type="entry name" value="UPF0149 PROTEIN YGFB"/>
    <property type="match status" value="1"/>
</dbReference>
<dbReference type="Gene3D" id="1.20.120.740">
    <property type="entry name" value="YgfB uncharacterised protein family UPF0149, PF03695"/>
    <property type="match status" value="1"/>
</dbReference>
<sequence length="195" mass="21166">MNHPDSVKLDGEFYLQVQNRLDLPDVVFSPAEIHGVATGLVCCGEDESTLANWAPILTREVEDDASRSLVEDILSGLVALTQRALQSTDFTFQILLPPDSTDIATRTTALADWCAGFCTGTAFNSQLNEADLEPDALEALTDIARIAEVEPGTDSAEDQEKALLELEEYLKVGTQLIFEATLDCQSTENDATEPS</sequence>
<dbReference type="Pfam" id="PF03695">
    <property type="entry name" value="UPF0149"/>
    <property type="match status" value="1"/>
</dbReference>
<dbReference type="NCBIfam" id="TIGR02292">
    <property type="entry name" value="ygfB_yecA"/>
    <property type="match status" value="1"/>
</dbReference>
<name>A0A160TUA2_9ZZZZ</name>
<dbReference type="AlphaFoldDB" id="A0A160TUA2"/>
<dbReference type="PANTHER" id="PTHR37528">
    <property type="entry name" value="UPF0149 PROTEIN YGFB"/>
    <property type="match status" value="1"/>
</dbReference>
<evidence type="ECO:0000313" key="2">
    <source>
        <dbReference type="EMBL" id="CUS54069.1"/>
    </source>
</evidence>
<dbReference type="InterPro" id="IPR036255">
    <property type="entry name" value="YgfB-like_sf"/>
</dbReference>
<reference evidence="2" key="1">
    <citation type="submission" date="2015-10" db="EMBL/GenBank/DDBJ databases">
        <authorList>
            <person name="Gilbert D.G."/>
        </authorList>
    </citation>
    <scope>NUCLEOTIDE SEQUENCE</scope>
</reference>
<dbReference type="SUPFAM" id="SSF101327">
    <property type="entry name" value="YgfB-like"/>
    <property type="match status" value="1"/>
</dbReference>
<comment type="similarity">
    <text evidence="1">Belongs to the UPF0149 family.</text>
</comment>
<accession>A0A160TUA2</accession>
<protein>
    <submittedName>
        <fullName evidence="2">FIG001590: Putative conserved exported protein</fullName>
    </submittedName>
</protein>
<proteinExistence type="inferred from homology"/>
<dbReference type="InterPro" id="IPR011978">
    <property type="entry name" value="YgfB-like"/>
</dbReference>
<dbReference type="GO" id="GO:0005829">
    <property type="term" value="C:cytosol"/>
    <property type="evidence" value="ECO:0007669"/>
    <property type="project" value="TreeGrafter"/>
</dbReference>
<gene>
    <name evidence="2" type="ORF">MGWOODY_XGa2018</name>
</gene>